<gene>
    <name evidence="2" type="ORF">LIER_43969</name>
</gene>
<dbReference type="EMBL" id="BAABME010042498">
    <property type="protein sequence ID" value="GAA0174215.1"/>
    <property type="molecule type" value="Genomic_DNA"/>
</dbReference>
<organism evidence="2 3">
    <name type="scientific">Lithospermum erythrorhizon</name>
    <name type="common">Purple gromwell</name>
    <name type="synonym">Lithospermum officinale var. erythrorhizon</name>
    <dbReference type="NCBI Taxonomy" id="34254"/>
    <lineage>
        <taxon>Eukaryota</taxon>
        <taxon>Viridiplantae</taxon>
        <taxon>Streptophyta</taxon>
        <taxon>Embryophyta</taxon>
        <taxon>Tracheophyta</taxon>
        <taxon>Spermatophyta</taxon>
        <taxon>Magnoliopsida</taxon>
        <taxon>eudicotyledons</taxon>
        <taxon>Gunneridae</taxon>
        <taxon>Pentapetalae</taxon>
        <taxon>asterids</taxon>
        <taxon>lamiids</taxon>
        <taxon>Boraginales</taxon>
        <taxon>Boraginaceae</taxon>
        <taxon>Boraginoideae</taxon>
        <taxon>Lithospermeae</taxon>
        <taxon>Lithospermum</taxon>
    </lineage>
</organism>
<reference evidence="2 3" key="1">
    <citation type="submission" date="2024-01" db="EMBL/GenBank/DDBJ databases">
        <title>The complete chloroplast genome sequence of Lithospermum erythrorhizon: insights into the phylogenetic relationship among Boraginaceae species and the maternal lineages of purple gromwells.</title>
        <authorList>
            <person name="Okada T."/>
            <person name="Watanabe K."/>
        </authorList>
    </citation>
    <scope>NUCLEOTIDE SEQUENCE [LARGE SCALE GENOMIC DNA]</scope>
</reference>
<evidence type="ECO:0000313" key="2">
    <source>
        <dbReference type="EMBL" id="GAA0174215.1"/>
    </source>
</evidence>
<accession>A0AAV3RGD9</accession>
<proteinExistence type="predicted"/>
<evidence type="ECO:0000256" key="1">
    <source>
        <dbReference type="SAM" id="MobiDB-lite"/>
    </source>
</evidence>
<protein>
    <submittedName>
        <fullName evidence="2">Uncharacterized protein</fullName>
    </submittedName>
</protein>
<dbReference type="AlphaFoldDB" id="A0AAV3RGD9"/>
<keyword evidence="3" id="KW-1185">Reference proteome</keyword>
<feature type="region of interest" description="Disordered" evidence="1">
    <location>
        <begin position="61"/>
        <end position="114"/>
    </location>
</feature>
<comment type="caution">
    <text evidence="2">The sequence shown here is derived from an EMBL/GenBank/DDBJ whole genome shotgun (WGS) entry which is preliminary data.</text>
</comment>
<name>A0AAV3RGD9_LITER</name>
<sequence>MGGREGAGHYPGPHQKKSSVPEEEHWLGRWPLDAEASLMEDVIAGPRIDQIFLRKFATTSMDVSSHRLSLRGTERRGRSPRSQGGSLKRPRRPASNQGIKRGGDLRGRRGTLNFRARVRRVRHNVGNG</sequence>
<feature type="region of interest" description="Disordered" evidence="1">
    <location>
        <begin position="1"/>
        <end position="24"/>
    </location>
</feature>
<dbReference type="Proteomes" id="UP001454036">
    <property type="component" value="Unassembled WGS sequence"/>
</dbReference>
<evidence type="ECO:0000313" key="3">
    <source>
        <dbReference type="Proteomes" id="UP001454036"/>
    </source>
</evidence>